<dbReference type="FunFam" id="2.40.10.10:FF:000013">
    <property type="entry name" value="Coagulation factor X"/>
    <property type="match status" value="1"/>
</dbReference>
<dbReference type="InterPro" id="IPR009003">
    <property type="entry name" value="Peptidase_S1_PA"/>
</dbReference>
<keyword evidence="8" id="KW-0106">Calcium</keyword>
<dbReference type="EMBL" id="JAHKSW010000026">
    <property type="protein sequence ID" value="KAG7315720.1"/>
    <property type="molecule type" value="Genomic_DNA"/>
</dbReference>
<evidence type="ECO:0008006" key="19">
    <source>
        <dbReference type="Google" id="ProtNLM"/>
    </source>
</evidence>
<evidence type="ECO:0000256" key="2">
    <source>
        <dbReference type="ARBA" id="ARBA00022525"/>
    </source>
</evidence>
<keyword evidence="13" id="KW-0472">Membrane</keyword>
<dbReference type="PROSITE" id="PS01186">
    <property type="entry name" value="EGF_2"/>
    <property type="match status" value="1"/>
</dbReference>
<evidence type="ECO:0000259" key="15">
    <source>
        <dbReference type="PROSITE" id="PS50240"/>
    </source>
</evidence>
<dbReference type="InterPro" id="IPR000294">
    <property type="entry name" value="GLA_domain"/>
</dbReference>
<dbReference type="CDD" id="cd00054">
    <property type="entry name" value="EGF_CA"/>
    <property type="match status" value="1"/>
</dbReference>
<dbReference type="SUPFAM" id="SSF57630">
    <property type="entry name" value="GLA-domain"/>
    <property type="match status" value="1"/>
</dbReference>
<protein>
    <recommendedName>
        <fullName evidence="19">Coagulation factor VII</fullName>
    </recommendedName>
</protein>
<dbReference type="InterPro" id="IPR000742">
    <property type="entry name" value="EGF"/>
</dbReference>
<dbReference type="InterPro" id="IPR012224">
    <property type="entry name" value="Pept_S1A_FX"/>
</dbReference>
<dbReference type="PANTHER" id="PTHR24278">
    <property type="entry name" value="COAGULATION FACTOR"/>
    <property type="match status" value="1"/>
</dbReference>
<evidence type="ECO:0000256" key="5">
    <source>
        <dbReference type="ARBA" id="ARBA00022729"/>
    </source>
</evidence>
<dbReference type="GO" id="GO:0004252">
    <property type="term" value="F:serine-type endopeptidase activity"/>
    <property type="evidence" value="ECO:0007669"/>
    <property type="project" value="InterPro"/>
</dbReference>
<evidence type="ECO:0000256" key="3">
    <source>
        <dbReference type="ARBA" id="ARBA00022536"/>
    </source>
</evidence>
<dbReference type="PRINTS" id="PR00001">
    <property type="entry name" value="GLABLOOD"/>
</dbReference>
<dbReference type="Proteomes" id="UP000824219">
    <property type="component" value="Linkage Group LG26"/>
</dbReference>
<evidence type="ECO:0000256" key="12">
    <source>
        <dbReference type="PROSITE-ProRule" id="PRU00076"/>
    </source>
</evidence>
<dbReference type="InterPro" id="IPR001254">
    <property type="entry name" value="Trypsin_dom"/>
</dbReference>
<keyword evidence="2" id="KW-0964">Secreted</keyword>
<dbReference type="PIRSF" id="PIRSF001143">
    <property type="entry name" value="Factor_X"/>
    <property type="match status" value="1"/>
</dbReference>
<evidence type="ECO:0000256" key="4">
    <source>
        <dbReference type="ARBA" id="ARBA00022670"/>
    </source>
</evidence>
<accession>A0A9D3N749</accession>
<dbReference type="GO" id="GO:0005509">
    <property type="term" value="F:calcium ion binding"/>
    <property type="evidence" value="ECO:0007669"/>
    <property type="project" value="InterPro"/>
</dbReference>
<sequence>MNTYFRCAHSKTHQRPTLLFNAVRFVPDHLRKLERERERERDLLTLRSTAEAFCLSLEDRQCGSSEGNNMKKKQTILALFLFCHAVAGAVFLRRDDANSVLRRSRRANSGFLEEVKGGNLERECIEEICDYEEAREVFEDDDLTTSFWMSYKAREPCLTNPCRNNGTCIYLGHSYICQCPEGFEGKYCQEAFEDTLKCRYLNGGCEQFCDGSGRRRKCTCAPGYALGEDGKSCIAQVQYPCGKAPLYKTQTRLIRAVGGHQCPKGHCPWQVLLKYDGRSLCGGVLVGANWILTAGHCVSKRDVKYLKVVAGDHNIDIVDGTEQEFSVSQVIIHKSYDPASGDSDLALLQLSEPVTLSNYTVPICLPSQGFAKMELDAVRFHTVSGWGQSTDGGNIQSSRFSKILSPVLRKLAVPLLPTPECSVKSGVNITDNMFCAGYFEGSQESCRGDDGSPLTTQYKDTHFLTGIVSWGKGCGHPGFYTIYTKVANFLDWIQHGMATSIAQPDALDTLYASTMPTLSFEEFYTDIF</sequence>
<dbReference type="PROSITE" id="PS50998">
    <property type="entry name" value="GLA_2"/>
    <property type="match status" value="1"/>
</dbReference>
<evidence type="ECO:0000256" key="13">
    <source>
        <dbReference type="SAM" id="Phobius"/>
    </source>
</evidence>
<dbReference type="FunFam" id="2.10.25.10:FF:000255">
    <property type="entry name" value="Sushi, nidogen and EGF-like domains 1"/>
    <property type="match status" value="1"/>
</dbReference>
<keyword evidence="9" id="KW-0865">Zymogen</keyword>
<keyword evidence="7" id="KW-0378">Hydrolase</keyword>
<dbReference type="InterPro" id="IPR050442">
    <property type="entry name" value="Peptidase_S1_coag_factors"/>
</dbReference>
<name>A0A9D3N749_9TELE</name>
<keyword evidence="13" id="KW-0812">Transmembrane</keyword>
<evidence type="ECO:0000256" key="10">
    <source>
        <dbReference type="ARBA" id="ARBA00023157"/>
    </source>
</evidence>
<dbReference type="OrthoDB" id="10004439at2759"/>
<dbReference type="SMART" id="SM00069">
    <property type="entry name" value="GLA"/>
    <property type="match status" value="1"/>
</dbReference>
<evidence type="ECO:0000256" key="6">
    <source>
        <dbReference type="ARBA" id="ARBA00022737"/>
    </source>
</evidence>
<dbReference type="FunFam" id="4.10.740.10:FF:000001">
    <property type="entry name" value="vitamin K-dependent protein S"/>
    <property type="match status" value="1"/>
</dbReference>
<gene>
    <name evidence="17" type="ORF">KOW79_020586</name>
</gene>
<feature type="domain" description="Gla" evidence="16">
    <location>
        <begin position="107"/>
        <end position="153"/>
    </location>
</feature>
<dbReference type="PRINTS" id="PR00722">
    <property type="entry name" value="CHYMOTRYPSIN"/>
</dbReference>
<evidence type="ECO:0000259" key="14">
    <source>
        <dbReference type="PROSITE" id="PS50026"/>
    </source>
</evidence>
<keyword evidence="3 12" id="KW-0245">EGF-like domain</keyword>
<organism evidence="17 18">
    <name type="scientific">Hemibagrus wyckioides</name>
    <dbReference type="NCBI Taxonomy" id="337641"/>
    <lineage>
        <taxon>Eukaryota</taxon>
        <taxon>Metazoa</taxon>
        <taxon>Chordata</taxon>
        <taxon>Craniata</taxon>
        <taxon>Vertebrata</taxon>
        <taxon>Euteleostomi</taxon>
        <taxon>Actinopterygii</taxon>
        <taxon>Neopterygii</taxon>
        <taxon>Teleostei</taxon>
        <taxon>Ostariophysi</taxon>
        <taxon>Siluriformes</taxon>
        <taxon>Bagridae</taxon>
        <taxon>Hemibagrus</taxon>
    </lineage>
</organism>
<dbReference type="Pfam" id="PF00008">
    <property type="entry name" value="EGF"/>
    <property type="match status" value="1"/>
</dbReference>
<dbReference type="SMART" id="SM00181">
    <property type="entry name" value="EGF"/>
    <property type="match status" value="2"/>
</dbReference>
<feature type="transmembrane region" description="Helical" evidence="13">
    <location>
        <begin position="75"/>
        <end position="92"/>
    </location>
</feature>
<keyword evidence="10 12" id="KW-1015">Disulfide bond</keyword>
<dbReference type="GO" id="GO:0007596">
    <property type="term" value="P:blood coagulation"/>
    <property type="evidence" value="ECO:0007669"/>
    <property type="project" value="InterPro"/>
</dbReference>
<dbReference type="CDD" id="cd00190">
    <property type="entry name" value="Tryp_SPc"/>
    <property type="match status" value="1"/>
</dbReference>
<dbReference type="InterPro" id="IPR001314">
    <property type="entry name" value="Peptidase_S1A"/>
</dbReference>
<evidence type="ECO:0000256" key="11">
    <source>
        <dbReference type="ARBA" id="ARBA00023180"/>
    </source>
</evidence>
<dbReference type="GO" id="GO:0005615">
    <property type="term" value="C:extracellular space"/>
    <property type="evidence" value="ECO:0007669"/>
    <property type="project" value="TreeGrafter"/>
</dbReference>
<reference evidence="17 18" key="1">
    <citation type="submission" date="2021-06" db="EMBL/GenBank/DDBJ databases">
        <title>Chromosome-level genome assembly of the red-tail catfish (Hemibagrus wyckioides).</title>
        <authorList>
            <person name="Shao F."/>
        </authorList>
    </citation>
    <scope>NUCLEOTIDE SEQUENCE [LARGE SCALE GENOMIC DNA]</scope>
    <source>
        <strain evidence="17">EC202008001</strain>
        <tissue evidence="17">Blood</tissue>
    </source>
</reference>
<dbReference type="PANTHER" id="PTHR24278:SF26">
    <property type="entry name" value="COAGULATION FACTOR VII"/>
    <property type="match status" value="1"/>
</dbReference>
<dbReference type="SMART" id="SM00020">
    <property type="entry name" value="Tryp_SPc"/>
    <property type="match status" value="1"/>
</dbReference>
<keyword evidence="4" id="KW-0645">Protease</keyword>
<evidence type="ECO:0000256" key="8">
    <source>
        <dbReference type="ARBA" id="ARBA00022837"/>
    </source>
</evidence>
<dbReference type="Gene3D" id="2.40.10.10">
    <property type="entry name" value="Trypsin-like serine proteases"/>
    <property type="match status" value="2"/>
</dbReference>
<keyword evidence="6" id="KW-0677">Repeat</keyword>
<keyword evidence="11" id="KW-0325">Glycoprotein</keyword>
<comment type="subcellular location">
    <subcellularLocation>
        <location evidence="1">Secreted</location>
    </subcellularLocation>
</comment>
<evidence type="ECO:0000313" key="18">
    <source>
        <dbReference type="Proteomes" id="UP000824219"/>
    </source>
</evidence>
<dbReference type="PROSITE" id="PS00011">
    <property type="entry name" value="GLA_1"/>
    <property type="match status" value="1"/>
</dbReference>
<dbReference type="InterPro" id="IPR017857">
    <property type="entry name" value="Coagulation_fac-like_Gla_dom"/>
</dbReference>
<feature type="domain" description="Peptidase S1" evidence="15">
    <location>
        <begin position="256"/>
        <end position="498"/>
    </location>
</feature>
<dbReference type="Gene3D" id="2.10.25.10">
    <property type="entry name" value="Laminin"/>
    <property type="match status" value="2"/>
</dbReference>
<dbReference type="AlphaFoldDB" id="A0A9D3N749"/>
<dbReference type="Pfam" id="PF14670">
    <property type="entry name" value="FXa_inhibition"/>
    <property type="match status" value="1"/>
</dbReference>
<evidence type="ECO:0000256" key="7">
    <source>
        <dbReference type="ARBA" id="ARBA00022801"/>
    </source>
</evidence>
<dbReference type="SUPFAM" id="SSF50494">
    <property type="entry name" value="Trypsin-like serine proteases"/>
    <property type="match status" value="1"/>
</dbReference>
<comment type="caution">
    <text evidence="12">Lacks conserved residue(s) required for the propagation of feature annotation.</text>
</comment>
<dbReference type="InterPro" id="IPR043504">
    <property type="entry name" value="Peptidase_S1_PA_chymotrypsin"/>
</dbReference>
<dbReference type="GO" id="GO:0006508">
    <property type="term" value="P:proteolysis"/>
    <property type="evidence" value="ECO:0007669"/>
    <property type="project" value="UniProtKB-KW"/>
</dbReference>
<evidence type="ECO:0000313" key="17">
    <source>
        <dbReference type="EMBL" id="KAG7315720.1"/>
    </source>
</evidence>
<dbReference type="Pfam" id="PF00594">
    <property type="entry name" value="Gla"/>
    <property type="match status" value="1"/>
</dbReference>
<evidence type="ECO:0000256" key="1">
    <source>
        <dbReference type="ARBA" id="ARBA00004613"/>
    </source>
</evidence>
<evidence type="ECO:0000259" key="16">
    <source>
        <dbReference type="PROSITE" id="PS50998"/>
    </source>
</evidence>
<keyword evidence="5" id="KW-0732">Signal</keyword>
<dbReference type="InterPro" id="IPR018114">
    <property type="entry name" value="TRYPSIN_HIS"/>
</dbReference>
<feature type="domain" description="EGF-like" evidence="14">
    <location>
        <begin position="153"/>
        <end position="189"/>
    </location>
</feature>
<dbReference type="Pfam" id="PF00089">
    <property type="entry name" value="Trypsin"/>
    <property type="match status" value="1"/>
</dbReference>
<dbReference type="PROSITE" id="PS00022">
    <property type="entry name" value="EGF_1"/>
    <property type="match status" value="1"/>
</dbReference>
<keyword evidence="13" id="KW-1133">Transmembrane helix</keyword>
<evidence type="ECO:0000256" key="9">
    <source>
        <dbReference type="ARBA" id="ARBA00023145"/>
    </source>
</evidence>
<dbReference type="PROSITE" id="PS50240">
    <property type="entry name" value="TRYPSIN_DOM"/>
    <property type="match status" value="1"/>
</dbReference>
<dbReference type="SUPFAM" id="SSF57196">
    <property type="entry name" value="EGF/Laminin"/>
    <property type="match status" value="1"/>
</dbReference>
<keyword evidence="18" id="KW-1185">Reference proteome</keyword>
<dbReference type="PROSITE" id="PS50026">
    <property type="entry name" value="EGF_3"/>
    <property type="match status" value="1"/>
</dbReference>
<comment type="caution">
    <text evidence="17">The sequence shown here is derived from an EMBL/GenBank/DDBJ whole genome shotgun (WGS) entry which is preliminary data.</text>
</comment>
<feature type="disulfide bond" evidence="12">
    <location>
        <begin position="179"/>
        <end position="188"/>
    </location>
</feature>
<dbReference type="InterPro" id="IPR035972">
    <property type="entry name" value="GLA-like_dom_SF"/>
</dbReference>
<dbReference type="PROSITE" id="PS00134">
    <property type="entry name" value="TRYPSIN_HIS"/>
    <property type="match status" value="1"/>
</dbReference>
<dbReference type="Gene3D" id="4.10.740.10">
    <property type="entry name" value="Coagulation Factor IX"/>
    <property type="match status" value="1"/>
</dbReference>
<proteinExistence type="predicted"/>